<dbReference type="AlphaFoldDB" id="A0A6B0UDE0"/>
<protein>
    <submittedName>
        <fullName evidence="1">Uncharacterized protein</fullName>
    </submittedName>
</protein>
<name>A0A6B0UDE0_IXORI</name>
<accession>A0A6B0UDE0</accession>
<reference evidence="1" key="1">
    <citation type="submission" date="2019-12" db="EMBL/GenBank/DDBJ databases">
        <title>An insight into the sialome of adult female Ixodes ricinus ticks feeding for 6 days.</title>
        <authorList>
            <person name="Perner J."/>
            <person name="Ribeiro J.M.C."/>
        </authorList>
    </citation>
    <scope>NUCLEOTIDE SEQUENCE</scope>
    <source>
        <strain evidence="1">Semi-engorged</strain>
        <tissue evidence="1">Salivary glands</tissue>
    </source>
</reference>
<organism evidence="1">
    <name type="scientific">Ixodes ricinus</name>
    <name type="common">Common tick</name>
    <name type="synonym">Acarus ricinus</name>
    <dbReference type="NCBI Taxonomy" id="34613"/>
    <lineage>
        <taxon>Eukaryota</taxon>
        <taxon>Metazoa</taxon>
        <taxon>Ecdysozoa</taxon>
        <taxon>Arthropoda</taxon>
        <taxon>Chelicerata</taxon>
        <taxon>Arachnida</taxon>
        <taxon>Acari</taxon>
        <taxon>Parasitiformes</taxon>
        <taxon>Ixodida</taxon>
        <taxon>Ixodoidea</taxon>
        <taxon>Ixodidae</taxon>
        <taxon>Ixodinae</taxon>
        <taxon>Ixodes</taxon>
    </lineage>
</organism>
<dbReference type="EMBL" id="GIFC01005191">
    <property type="protein sequence ID" value="MXU87274.1"/>
    <property type="molecule type" value="Transcribed_RNA"/>
</dbReference>
<evidence type="ECO:0000313" key="1">
    <source>
        <dbReference type="EMBL" id="MXU87274.1"/>
    </source>
</evidence>
<proteinExistence type="predicted"/>
<sequence length="95" mass="10444">MVTQPTSSLGLCWSATASSICFESCLYINVGIQPVDTQISFNLVKSLCPSSQFSEPWLSEPIGKRHQFATLSTKFNTHFKFVSLNSIVVKLLCPG</sequence>